<dbReference type="GO" id="GO:0005524">
    <property type="term" value="F:ATP binding"/>
    <property type="evidence" value="ECO:0007669"/>
    <property type="project" value="UniProtKB-KW"/>
</dbReference>
<keyword evidence="6" id="KW-0547">Nucleotide-binding</keyword>
<evidence type="ECO:0000256" key="9">
    <source>
        <dbReference type="ARBA" id="ARBA00023136"/>
    </source>
</evidence>
<dbReference type="Gene3D" id="3.40.50.300">
    <property type="entry name" value="P-loop containing nucleotide triphosphate hydrolases"/>
    <property type="match status" value="1"/>
</dbReference>
<evidence type="ECO:0000313" key="15">
    <source>
        <dbReference type="EMBL" id="SMH45829.1"/>
    </source>
</evidence>
<sequence>MTILECVGVERRFDADNHPLRGVDLAVEGGESVAITGPSGSGKSTLLNLLGLLDRPSAGRVVVDGVDTAAMSRREGDDLRARRFGFVFQDAHLLPGRTAAQNVALGAVSAGVEPSAVRDAVVRVLGEVGLAHKATTRVDLLSGGERQRVAIARALVHRPGVMLLDEPTGSLDEETGDAIVGVLEALRDGGLALVVVTHDSRLAARTDRHLRMRHGRLEPGAGRGVDGGPDAPAPTIVPGRPRDPGCRPARPRHRLRDLLSDAVLGLLAKPARALVAVAVVMIGAGGFVAADALTVTASQQVDESVRSAAGDLVRLTPNASADRDVTEADAERLASLDGVLHVGLRWEVADLRGPLGRVPSAVLDASGDGLPVVAVGGDAVGALAIETVPAAAASLLTAPAPVSDSVALVGAEAAEQLGVVAGADGATLTLGGESFTVVGEISSTGSAGSDLTRAVVIGHAAAERVSTRLGSGSLLVTTEPGLAHAVADIAPTALDPAAPAAFSAETTADLDGLRGRINAQLEQLVQATGVVLLALAVLGAFASAWSAVSARRSEIGLRRALGASRASIGALFVLESALTGLVGGGLGTALGIAVVVIASAGQGWTPVIAVEVLGQGPLLGALVGGAAALVPARRSASVDPARELRS</sequence>
<dbReference type="InterPro" id="IPR017911">
    <property type="entry name" value="MacB-like_ATP-bd"/>
</dbReference>
<feature type="domain" description="ABC transporter" evidence="14">
    <location>
        <begin position="4"/>
        <end position="239"/>
    </location>
</feature>
<dbReference type="InterPro" id="IPR003838">
    <property type="entry name" value="ABC3_permease_C"/>
</dbReference>
<dbReference type="InterPro" id="IPR017871">
    <property type="entry name" value="ABC_transporter-like_CS"/>
</dbReference>
<keyword evidence="7 15" id="KW-0067">ATP-binding</keyword>
<keyword evidence="5 13" id="KW-0812">Transmembrane</keyword>
<dbReference type="GO" id="GO:0005886">
    <property type="term" value="C:plasma membrane"/>
    <property type="evidence" value="ECO:0007669"/>
    <property type="project" value="UniProtKB-SubCell"/>
</dbReference>
<protein>
    <submittedName>
        <fullName evidence="15">Macrolide transport system ATP-binding/permease protein</fullName>
    </submittedName>
</protein>
<evidence type="ECO:0000256" key="7">
    <source>
        <dbReference type="ARBA" id="ARBA00022840"/>
    </source>
</evidence>
<dbReference type="PROSITE" id="PS00211">
    <property type="entry name" value="ABC_TRANSPORTER_1"/>
    <property type="match status" value="1"/>
</dbReference>
<dbReference type="PANTHER" id="PTHR24220:SF86">
    <property type="entry name" value="ABC TRANSPORTER ABCH.1"/>
    <property type="match status" value="1"/>
</dbReference>
<evidence type="ECO:0000256" key="10">
    <source>
        <dbReference type="ARBA" id="ARBA00038076"/>
    </source>
</evidence>
<evidence type="ECO:0000256" key="11">
    <source>
        <dbReference type="ARBA" id="ARBA00038388"/>
    </source>
</evidence>
<evidence type="ECO:0000256" key="13">
    <source>
        <dbReference type="SAM" id="Phobius"/>
    </source>
</evidence>
<dbReference type="InterPro" id="IPR003439">
    <property type="entry name" value="ABC_transporter-like_ATP-bd"/>
</dbReference>
<dbReference type="PROSITE" id="PS50893">
    <property type="entry name" value="ABC_TRANSPORTER_2"/>
    <property type="match status" value="1"/>
</dbReference>
<comment type="similarity">
    <text evidence="10">Belongs to the ABC-4 integral membrane protein family.</text>
</comment>
<accession>A0A1X7P784</accession>
<evidence type="ECO:0000256" key="1">
    <source>
        <dbReference type="ARBA" id="ARBA00004429"/>
    </source>
</evidence>
<evidence type="ECO:0000256" key="2">
    <source>
        <dbReference type="ARBA" id="ARBA00022448"/>
    </source>
</evidence>
<gene>
    <name evidence="15" type="ORF">SAMN06295885_2623</name>
</gene>
<dbReference type="AlphaFoldDB" id="A0A1X7P784"/>
<dbReference type="STRING" id="1891671.SAMN06295885_2623"/>
<evidence type="ECO:0000313" key="16">
    <source>
        <dbReference type="Proteomes" id="UP000193711"/>
    </source>
</evidence>
<feature type="transmembrane region" description="Helical" evidence="13">
    <location>
        <begin position="612"/>
        <end position="632"/>
    </location>
</feature>
<name>A0A1X7P784_9MICO</name>
<comment type="similarity">
    <text evidence="11">Belongs to the ABC transporter superfamily. Macrolide exporter (TC 3.A.1.122) family.</text>
</comment>
<dbReference type="Pfam" id="PF12704">
    <property type="entry name" value="MacB_PCD"/>
    <property type="match status" value="1"/>
</dbReference>
<feature type="region of interest" description="Disordered" evidence="12">
    <location>
        <begin position="216"/>
        <end position="251"/>
    </location>
</feature>
<keyword evidence="3" id="KW-1003">Cell membrane</keyword>
<dbReference type="SMART" id="SM00382">
    <property type="entry name" value="AAA"/>
    <property type="match status" value="1"/>
</dbReference>
<evidence type="ECO:0000256" key="4">
    <source>
        <dbReference type="ARBA" id="ARBA00022519"/>
    </source>
</evidence>
<keyword evidence="2" id="KW-0813">Transport</keyword>
<keyword evidence="8 13" id="KW-1133">Transmembrane helix</keyword>
<evidence type="ECO:0000256" key="5">
    <source>
        <dbReference type="ARBA" id="ARBA00022692"/>
    </source>
</evidence>
<evidence type="ECO:0000256" key="8">
    <source>
        <dbReference type="ARBA" id="ARBA00022989"/>
    </source>
</evidence>
<dbReference type="InterPro" id="IPR003593">
    <property type="entry name" value="AAA+_ATPase"/>
</dbReference>
<dbReference type="InterPro" id="IPR015854">
    <property type="entry name" value="ABC_transpr_LolD-like"/>
</dbReference>
<evidence type="ECO:0000256" key="12">
    <source>
        <dbReference type="SAM" id="MobiDB-lite"/>
    </source>
</evidence>
<dbReference type="OrthoDB" id="9802264at2"/>
<dbReference type="Proteomes" id="UP000193711">
    <property type="component" value="Unassembled WGS sequence"/>
</dbReference>
<dbReference type="SUPFAM" id="SSF52540">
    <property type="entry name" value="P-loop containing nucleoside triphosphate hydrolases"/>
    <property type="match status" value="1"/>
</dbReference>
<dbReference type="EMBL" id="FXBM01000002">
    <property type="protein sequence ID" value="SMH45829.1"/>
    <property type="molecule type" value="Genomic_DNA"/>
</dbReference>
<dbReference type="RefSeq" id="WP_085476992.1">
    <property type="nucleotide sequence ID" value="NZ_FXBM01000002.1"/>
</dbReference>
<keyword evidence="16" id="KW-1185">Reference proteome</keyword>
<evidence type="ECO:0000259" key="14">
    <source>
        <dbReference type="PROSITE" id="PS50893"/>
    </source>
</evidence>
<dbReference type="InterPro" id="IPR027417">
    <property type="entry name" value="P-loop_NTPase"/>
</dbReference>
<organism evidence="15 16">
    <name type="scientific">Rathayibacter oskolensis</name>
    <dbReference type="NCBI Taxonomy" id="1891671"/>
    <lineage>
        <taxon>Bacteria</taxon>
        <taxon>Bacillati</taxon>
        <taxon>Actinomycetota</taxon>
        <taxon>Actinomycetes</taxon>
        <taxon>Micrococcales</taxon>
        <taxon>Microbacteriaceae</taxon>
        <taxon>Rathayibacter</taxon>
    </lineage>
</organism>
<dbReference type="Pfam" id="PF02687">
    <property type="entry name" value="FtsX"/>
    <property type="match status" value="1"/>
</dbReference>
<dbReference type="GO" id="GO:0022857">
    <property type="term" value="F:transmembrane transporter activity"/>
    <property type="evidence" value="ECO:0007669"/>
    <property type="project" value="TreeGrafter"/>
</dbReference>
<keyword evidence="9 13" id="KW-0472">Membrane</keyword>
<evidence type="ECO:0000256" key="3">
    <source>
        <dbReference type="ARBA" id="ARBA00022475"/>
    </source>
</evidence>
<keyword evidence="4" id="KW-0997">Cell inner membrane</keyword>
<feature type="transmembrane region" description="Helical" evidence="13">
    <location>
        <begin position="569"/>
        <end position="600"/>
    </location>
</feature>
<dbReference type="PANTHER" id="PTHR24220">
    <property type="entry name" value="IMPORT ATP-BINDING PROTEIN"/>
    <property type="match status" value="1"/>
</dbReference>
<dbReference type="GO" id="GO:0016887">
    <property type="term" value="F:ATP hydrolysis activity"/>
    <property type="evidence" value="ECO:0007669"/>
    <property type="project" value="InterPro"/>
</dbReference>
<comment type="subcellular location">
    <subcellularLocation>
        <location evidence="1">Cell inner membrane</location>
        <topology evidence="1">Multi-pass membrane protein</topology>
    </subcellularLocation>
</comment>
<proteinExistence type="inferred from homology"/>
<dbReference type="CDD" id="cd03255">
    <property type="entry name" value="ABC_MJ0796_LolCDE_FtsE"/>
    <property type="match status" value="1"/>
</dbReference>
<evidence type="ECO:0000256" key="6">
    <source>
        <dbReference type="ARBA" id="ARBA00022741"/>
    </source>
</evidence>
<reference evidence="16" key="1">
    <citation type="submission" date="2017-04" db="EMBL/GenBank/DDBJ databases">
        <authorList>
            <person name="Varghese N."/>
            <person name="Submissions S."/>
        </authorList>
    </citation>
    <scope>NUCLEOTIDE SEQUENCE [LARGE SCALE GENOMIC DNA]</scope>
    <source>
        <strain evidence="16">VKM Ac-2121</strain>
    </source>
</reference>
<feature type="transmembrane region" description="Helical" evidence="13">
    <location>
        <begin position="524"/>
        <end position="548"/>
    </location>
</feature>
<dbReference type="Pfam" id="PF00005">
    <property type="entry name" value="ABC_tran"/>
    <property type="match status" value="1"/>
</dbReference>
<dbReference type="InterPro" id="IPR025857">
    <property type="entry name" value="MacB_PCD"/>
</dbReference>